<keyword evidence="2" id="KW-1185">Reference proteome</keyword>
<sequence length="428" mass="50948">MFYTIKLFLKFIRKLYKVTLCEWVWTVLLVLILFTVWNKDVETNCVEKKSYLKNPIILWWTRGFPGTTETKYCPGNIKCDIYSNKNISEKFYIDAYLFYGSNIDFKSLPLPRKQNETIWGLYHEESPRNVEELLHESVLSLFNFSTTYSRYSDVPFPLQHLLSFEDITDNEYFMKTEDKNKFLNDIAPILYLQSDCETSTERDAYVKELMKYIKVDSYGKCLNNKKLPRKFTEDYLNNLDEDDFLKFTARYKFVIAIENGICEDYITEKFWRAIKVGSVPIYFGSPSIRDWLPNNKSAILLQDFPSPKIMVEHIKKLLENDSLYEEHLEHKTKQVITNQRLIEEYTQRPYQLDALETVERFECFVCKQLHDRKKGVKETNVVDKRHYNCPKPISALSLKANPSNIWVQGWRSSRMRSEQIQRKIMTEI</sequence>
<dbReference type="EMBL" id="CM034398">
    <property type="protein sequence ID" value="KAJ0177377.1"/>
    <property type="molecule type" value="Genomic_DNA"/>
</dbReference>
<name>A0ACC1D0L3_9NEOP</name>
<gene>
    <name evidence="1" type="ORF">K1T71_007386</name>
</gene>
<evidence type="ECO:0000313" key="2">
    <source>
        <dbReference type="Proteomes" id="UP000824533"/>
    </source>
</evidence>
<reference evidence="1 2" key="1">
    <citation type="journal article" date="2021" name="Front. Genet.">
        <title>Chromosome-Level Genome Assembly Reveals Significant Gene Expansion in the Toll and IMD Signaling Pathways of Dendrolimus kikuchii.</title>
        <authorList>
            <person name="Zhou J."/>
            <person name="Wu P."/>
            <person name="Xiong Z."/>
            <person name="Liu N."/>
            <person name="Zhao N."/>
            <person name="Ji M."/>
            <person name="Qiu Y."/>
            <person name="Yang B."/>
        </authorList>
    </citation>
    <scope>NUCLEOTIDE SEQUENCE [LARGE SCALE GENOMIC DNA]</scope>
    <source>
        <strain evidence="1">Ann1</strain>
    </source>
</reference>
<comment type="caution">
    <text evidence="1">The sequence shown here is derived from an EMBL/GenBank/DDBJ whole genome shotgun (WGS) entry which is preliminary data.</text>
</comment>
<protein>
    <submittedName>
        <fullName evidence="1">Uncharacterized protein</fullName>
    </submittedName>
</protein>
<dbReference type="Proteomes" id="UP000824533">
    <property type="component" value="Linkage Group LG12"/>
</dbReference>
<proteinExistence type="predicted"/>
<accession>A0ACC1D0L3</accession>
<organism evidence="1 2">
    <name type="scientific">Dendrolimus kikuchii</name>
    <dbReference type="NCBI Taxonomy" id="765133"/>
    <lineage>
        <taxon>Eukaryota</taxon>
        <taxon>Metazoa</taxon>
        <taxon>Ecdysozoa</taxon>
        <taxon>Arthropoda</taxon>
        <taxon>Hexapoda</taxon>
        <taxon>Insecta</taxon>
        <taxon>Pterygota</taxon>
        <taxon>Neoptera</taxon>
        <taxon>Endopterygota</taxon>
        <taxon>Lepidoptera</taxon>
        <taxon>Glossata</taxon>
        <taxon>Ditrysia</taxon>
        <taxon>Bombycoidea</taxon>
        <taxon>Lasiocampidae</taxon>
        <taxon>Dendrolimus</taxon>
    </lineage>
</organism>
<evidence type="ECO:0000313" key="1">
    <source>
        <dbReference type="EMBL" id="KAJ0177377.1"/>
    </source>
</evidence>